<reference evidence="3" key="1">
    <citation type="submission" date="2020-07" db="EMBL/GenBank/DDBJ databases">
        <title>Complete genome sequencing of Clostridia bacterium strain 12CBH8.</title>
        <authorList>
            <person name="Sakamoto M."/>
            <person name="Murakami T."/>
            <person name="Mori H."/>
        </authorList>
    </citation>
    <scope>NUCLEOTIDE SEQUENCE [LARGE SCALE GENOMIC DNA]</scope>
    <source>
        <strain evidence="3">12CBH8</strain>
    </source>
</reference>
<evidence type="ECO:0000313" key="3">
    <source>
        <dbReference type="Proteomes" id="UP000593890"/>
    </source>
</evidence>
<gene>
    <name evidence="2" type="ORF">C12CBH8_19470</name>
</gene>
<protein>
    <recommendedName>
        <fullName evidence="1">Methyltransferase type 11 domain-containing protein</fullName>
    </recommendedName>
</protein>
<dbReference type="InterPro" id="IPR013216">
    <property type="entry name" value="Methyltransf_11"/>
</dbReference>
<dbReference type="InterPro" id="IPR029063">
    <property type="entry name" value="SAM-dependent_MTases_sf"/>
</dbReference>
<dbReference type="SUPFAM" id="SSF53335">
    <property type="entry name" value="S-adenosyl-L-methionine-dependent methyltransferases"/>
    <property type="match status" value="1"/>
</dbReference>
<name>A0A7I8D3A3_9FIRM</name>
<evidence type="ECO:0000259" key="1">
    <source>
        <dbReference type="Pfam" id="PF08241"/>
    </source>
</evidence>
<sequence length="209" mass="24202">MKNPWREVPLDQYERHMAEQKVYQLQELNRLMERQLNGYPVNSVAILGVAGGNGLEHIEADQYESVVGVDINDEYLNACWRRYPKLQSCLKLICADLRQPEISLPQVDLVIANLVLEYIGIGCFFHCLDTIRPRLVSCVVQQGQKENVVSPSPYVQELQRVEEIYQDIDPTGLVARMREAGWVVMLREEIPMPNGKRLIRLDFHLRQQQ</sequence>
<evidence type="ECO:0000313" key="2">
    <source>
        <dbReference type="EMBL" id="BCI61308.1"/>
    </source>
</evidence>
<dbReference type="GO" id="GO:0008757">
    <property type="term" value="F:S-adenosylmethionine-dependent methyltransferase activity"/>
    <property type="evidence" value="ECO:0007669"/>
    <property type="project" value="InterPro"/>
</dbReference>
<feature type="domain" description="Methyltransferase type 11" evidence="1">
    <location>
        <begin position="48"/>
        <end position="119"/>
    </location>
</feature>
<dbReference type="KEGG" id="sman:C12CBH8_19470"/>
<dbReference type="CDD" id="cd02440">
    <property type="entry name" value="AdoMet_MTases"/>
    <property type="match status" value="1"/>
</dbReference>
<dbReference type="AlphaFoldDB" id="A0A7I8D3A3"/>
<dbReference type="Gene3D" id="3.40.50.150">
    <property type="entry name" value="Vaccinia Virus protein VP39"/>
    <property type="match status" value="1"/>
</dbReference>
<keyword evidence="3" id="KW-1185">Reference proteome</keyword>
<accession>A0A7I8D3A3</accession>
<proteinExistence type="predicted"/>
<dbReference type="EMBL" id="AP023321">
    <property type="protein sequence ID" value="BCI61308.1"/>
    <property type="molecule type" value="Genomic_DNA"/>
</dbReference>
<dbReference type="RefSeq" id="WP_099322721.1">
    <property type="nucleotide sequence ID" value="NZ_AP023321.1"/>
</dbReference>
<organism evidence="2 3">
    <name type="scientific">Solibaculum mannosilyticum</name>
    <dbReference type="NCBI Taxonomy" id="2780922"/>
    <lineage>
        <taxon>Bacteria</taxon>
        <taxon>Bacillati</taxon>
        <taxon>Bacillota</taxon>
        <taxon>Clostridia</taxon>
        <taxon>Eubacteriales</taxon>
        <taxon>Oscillospiraceae</taxon>
        <taxon>Solibaculum</taxon>
    </lineage>
</organism>
<dbReference type="Pfam" id="PF08241">
    <property type="entry name" value="Methyltransf_11"/>
    <property type="match status" value="1"/>
</dbReference>
<dbReference type="Proteomes" id="UP000593890">
    <property type="component" value="Chromosome"/>
</dbReference>